<dbReference type="InParanoid" id="H2YHP5"/>
<reference evidence="4" key="1">
    <citation type="submission" date="2003-08" db="EMBL/GenBank/DDBJ databases">
        <authorList>
            <person name="Birren B."/>
            <person name="Nusbaum C."/>
            <person name="Abebe A."/>
            <person name="Abouelleil A."/>
            <person name="Adekoya E."/>
            <person name="Ait-zahra M."/>
            <person name="Allen N."/>
            <person name="Allen T."/>
            <person name="An P."/>
            <person name="Anderson M."/>
            <person name="Anderson S."/>
            <person name="Arachchi H."/>
            <person name="Armbruster J."/>
            <person name="Bachantsang P."/>
            <person name="Baldwin J."/>
            <person name="Barry A."/>
            <person name="Bayul T."/>
            <person name="Blitshsteyn B."/>
            <person name="Bloom T."/>
            <person name="Blye J."/>
            <person name="Boguslavskiy L."/>
            <person name="Borowsky M."/>
            <person name="Boukhgalter B."/>
            <person name="Brunache A."/>
            <person name="Butler J."/>
            <person name="Calixte N."/>
            <person name="Calvo S."/>
            <person name="Camarata J."/>
            <person name="Campo K."/>
            <person name="Chang J."/>
            <person name="Cheshatsang Y."/>
            <person name="Citroen M."/>
            <person name="Collymore A."/>
            <person name="Considine T."/>
            <person name="Cook A."/>
            <person name="Cooke P."/>
            <person name="Corum B."/>
            <person name="Cuomo C."/>
            <person name="David R."/>
            <person name="Dawoe T."/>
            <person name="Degray S."/>
            <person name="Dodge S."/>
            <person name="Dooley K."/>
            <person name="Dorje P."/>
            <person name="Dorjee K."/>
            <person name="Dorris L."/>
            <person name="Duffey N."/>
            <person name="Dupes A."/>
            <person name="Elkins T."/>
            <person name="Engels R."/>
            <person name="Erickson J."/>
            <person name="Farina A."/>
            <person name="Faro S."/>
            <person name="Ferreira P."/>
            <person name="Fischer H."/>
            <person name="Fitzgerald M."/>
            <person name="Foley K."/>
            <person name="Gage D."/>
            <person name="Galagan J."/>
            <person name="Gearin G."/>
            <person name="Gnerre S."/>
            <person name="Gnirke A."/>
            <person name="Goyette A."/>
            <person name="Graham J."/>
            <person name="Grandbois E."/>
            <person name="Gyaltsen K."/>
            <person name="Hafez N."/>
            <person name="Hagopian D."/>
            <person name="Hagos B."/>
            <person name="Hall J."/>
            <person name="Hatcher B."/>
            <person name="Heller A."/>
            <person name="Higgins H."/>
            <person name="Honan T."/>
            <person name="Horn A."/>
            <person name="Houde N."/>
            <person name="Hughes L."/>
            <person name="Hulme W."/>
            <person name="Husby E."/>
            <person name="Iliev I."/>
            <person name="Jaffe D."/>
            <person name="Jones C."/>
            <person name="Kamal M."/>
            <person name="Kamat A."/>
            <person name="Kamvysselis M."/>
            <person name="Karlsson E."/>
            <person name="Kells C."/>
            <person name="Kieu A."/>
            <person name="Kisner P."/>
            <person name="Kodira C."/>
            <person name="Kulbokas E."/>
            <person name="Labutti K."/>
            <person name="Lama D."/>
            <person name="Landers T."/>
            <person name="Leger J."/>
            <person name="Levine S."/>
            <person name="Lewis D."/>
            <person name="Lewis T."/>
            <person name="Lindblad-toh K."/>
            <person name="Liu X."/>
            <person name="Lokyitsang T."/>
            <person name="Lokyitsang Y."/>
            <person name="Lucien O."/>
            <person name="Lui A."/>
            <person name="Ma L.J."/>
            <person name="Mabbitt R."/>
            <person name="Macdonald J."/>
            <person name="Maclean C."/>
            <person name="Major J."/>
            <person name="Manning J."/>
            <person name="Marabella R."/>
            <person name="Maru K."/>
            <person name="Matthews C."/>
            <person name="Mauceli E."/>
            <person name="Mccarthy M."/>
            <person name="Mcdonough S."/>
            <person name="Mcghee T."/>
            <person name="Meldrim J."/>
            <person name="Meneus L."/>
            <person name="Mesirov J."/>
            <person name="Mihalev A."/>
            <person name="Mihova T."/>
            <person name="Mikkelsen T."/>
            <person name="Mlenga V."/>
            <person name="Moru K."/>
            <person name="Mozes J."/>
            <person name="Mulrain L."/>
            <person name="Munson G."/>
            <person name="Naylor J."/>
            <person name="Newes C."/>
            <person name="Nguyen C."/>
            <person name="Nguyen N."/>
            <person name="Nguyen T."/>
            <person name="Nicol R."/>
            <person name="Nielsen C."/>
            <person name="Nizzari M."/>
            <person name="Norbu C."/>
            <person name="Norbu N."/>
            <person name="O'donnell P."/>
            <person name="Okoawo O."/>
            <person name="O'leary S."/>
            <person name="Omotosho B."/>
            <person name="O'neill K."/>
            <person name="Osman S."/>
            <person name="Parker S."/>
            <person name="Perrin D."/>
            <person name="Phunkhang P."/>
            <person name="Piqani B."/>
            <person name="Purcell S."/>
            <person name="Rachupka T."/>
            <person name="Ramasamy U."/>
            <person name="Rameau R."/>
            <person name="Ray V."/>
            <person name="Raymond C."/>
            <person name="Retta R."/>
            <person name="Richardson S."/>
            <person name="Rise C."/>
            <person name="Rodriguez J."/>
            <person name="Rogers J."/>
            <person name="Rogov P."/>
            <person name="Rutman M."/>
            <person name="Schupbach R."/>
            <person name="Seaman C."/>
            <person name="Settipalli S."/>
            <person name="Sharpe T."/>
            <person name="Sheridan J."/>
            <person name="Sherpa N."/>
            <person name="Shi J."/>
            <person name="Smirnov S."/>
            <person name="Smith C."/>
            <person name="Sougnez C."/>
            <person name="Spencer B."/>
            <person name="Stalker J."/>
            <person name="Stange-thomann N."/>
            <person name="Stavropoulos S."/>
            <person name="Stetson K."/>
            <person name="Stone C."/>
            <person name="Stone S."/>
            <person name="Stubbs M."/>
            <person name="Talamas J."/>
            <person name="Tchuinga P."/>
            <person name="Tenzing P."/>
            <person name="Tesfaye S."/>
            <person name="Theodore J."/>
            <person name="Thoulutsang Y."/>
            <person name="Topham K."/>
            <person name="Towey S."/>
            <person name="Tsamla T."/>
            <person name="Tsomo N."/>
            <person name="Vallee D."/>
            <person name="Vassiliev H."/>
            <person name="Venkataraman V."/>
            <person name="Vinson J."/>
            <person name="Vo A."/>
            <person name="Wade C."/>
            <person name="Wang S."/>
            <person name="Wangchuk T."/>
            <person name="Wangdi T."/>
            <person name="Whittaker C."/>
            <person name="Wilkinson J."/>
            <person name="Wu Y."/>
            <person name="Wyman D."/>
            <person name="Yadav S."/>
            <person name="Yang S."/>
            <person name="Yang X."/>
            <person name="Yeager S."/>
            <person name="Yee E."/>
            <person name="Young G."/>
            <person name="Zainoun J."/>
            <person name="Zembeck L."/>
            <person name="Zimmer A."/>
            <person name="Zody M."/>
            <person name="Lander E."/>
        </authorList>
    </citation>
    <scope>NUCLEOTIDE SEQUENCE [LARGE SCALE GENOMIC DNA]</scope>
</reference>
<reference evidence="3" key="3">
    <citation type="submission" date="2025-09" db="UniProtKB">
        <authorList>
            <consortium name="Ensembl"/>
        </authorList>
    </citation>
    <scope>IDENTIFICATION</scope>
</reference>
<dbReference type="GeneTree" id="ENSGT00390000011009"/>
<proteinExistence type="predicted"/>
<dbReference type="AlphaFoldDB" id="H2YHP5"/>
<dbReference type="Proteomes" id="UP000007875">
    <property type="component" value="Unassembled WGS sequence"/>
</dbReference>
<name>H2YHP5_CIOSA</name>
<feature type="compositionally biased region" description="Polar residues" evidence="1">
    <location>
        <begin position="167"/>
        <end position="180"/>
    </location>
</feature>
<keyword evidence="4" id="KW-1185">Reference proteome</keyword>
<accession>H2YHP5</accession>
<reference evidence="3" key="2">
    <citation type="submission" date="2025-08" db="UniProtKB">
        <authorList>
            <consortium name="Ensembl"/>
        </authorList>
    </citation>
    <scope>IDENTIFICATION</scope>
</reference>
<evidence type="ECO:0000313" key="4">
    <source>
        <dbReference type="Proteomes" id="UP000007875"/>
    </source>
</evidence>
<evidence type="ECO:0000256" key="2">
    <source>
        <dbReference type="SAM" id="Phobius"/>
    </source>
</evidence>
<feature type="transmembrane region" description="Helical" evidence="2">
    <location>
        <begin position="55"/>
        <end position="72"/>
    </location>
</feature>
<evidence type="ECO:0000313" key="3">
    <source>
        <dbReference type="Ensembl" id="ENSCSAVP00000004844.1"/>
    </source>
</evidence>
<dbReference type="HOGENOM" id="CLU_1113477_0_0_1"/>
<dbReference type="Ensembl" id="ENSCSAVT00000004912.1">
    <property type="protein sequence ID" value="ENSCSAVP00000004844.1"/>
    <property type="gene ID" value="ENSCSAVG00000002889.1"/>
</dbReference>
<protein>
    <submittedName>
        <fullName evidence="3">Uncharacterized protein</fullName>
    </submittedName>
</protein>
<organism evidence="3 4">
    <name type="scientific">Ciona savignyi</name>
    <name type="common">Pacific transparent sea squirt</name>
    <dbReference type="NCBI Taxonomy" id="51511"/>
    <lineage>
        <taxon>Eukaryota</taxon>
        <taxon>Metazoa</taxon>
        <taxon>Chordata</taxon>
        <taxon>Tunicata</taxon>
        <taxon>Ascidiacea</taxon>
        <taxon>Phlebobranchia</taxon>
        <taxon>Cionidae</taxon>
        <taxon>Ciona</taxon>
    </lineage>
</organism>
<keyword evidence="2" id="KW-0472">Membrane</keyword>
<keyword evidence="2" id="KW-0812">Transmembrane</keyword>
<feature type="compositionally biased region" description="Polar residues" evidence="1">
    <location>
        <begin position="226"/>
        <end position="250"/>
    </location>
</feature>
<feature type="transmembrane region" description="Helical" evidence="2">
    <location>
        <begin position="115"/>
        <end position="137"/>
    </location>
</feature>
<feature type="region of interest" description="Disordered" evidence="1">
    <location>
        <begin position="165"/>
        <end position="250"/>
    </location>
</feature>
<sequence length="250" mass="27956">MVIWSSATGIFMNIWRVMLIVGMGTAALNMLGALVLLVASCIWGQKEHYIRMRNAAIIWVSTTTVALVYNLGEAVYVSVIPYKVPIPPIEGDEYNLLSRGNHHHYSKIKKNMATVWGLTATHLFFYIYLIIVVISYLRLLKYKGAPKVGKDMAGSDSEEEVVGVLQRSKNSSFSQQSVRSRTSDRQSEQSFASSNDLSRSSYTNPAFLPNNTYMNWPKNNDDTKSDITNLPTRATPIDSRSATSSVYDLP</sequence>
<keyword evidence="2" id="KW-1133">Transmembrane helix</keyword>
<feature type="transmembrane region" description="Helical" evidence="2">
    <location>
        <begin position="14"/>
        <end position="43"/>
    </location>
</feature>
<evidence type="ECO:0000256" key="1">
    <source>
        <dbReference type="SAM" id="MobiDB-lite"/>
    </source>
</evidence>
<feature type="compositionally biased region" description="Polar residues" evidence="1">
    <location>
        <begin position="188"/>
        <end position="218"/>
    </location>
</feature>